<evidence type="ECO:0000313" key="3">
    <source>
        <dbReference type="Proteomes" id="UP000824091"/>
    </source>
</evidence>
<comment type="caution">
    <text evidence="2">The sequence shown here is derived from an EMBL/GenBank/DDBJ whole genome shotgun (WGS) entry which is preliminary data.</text>
</comment>
<proteinExistence type="predicted"/>
<dbReference type="PROSITE" id="PS51257">
    <property type="entry name" value="PROKAR_LIPOPROTEIN"/>
    <property type="match status" value="1"/>
</dbReference>
<gene>
    <name evidence="2" type="ORF">IAD16_07335</name>
</gene>
<evidence type="ECO:0000256" key="1">
    <source>
        <dbReference type="SAM" id="SignalP"/>
    </source>
</evidence>
<reference evidence="2" key="1">
    <citation type="submission" date="2020-10" db="EMBL/GenBank/DDBJ databases">
        <authorList>
            <person name="Gilroy R."/>
        </authorList>
    </citation>
    <scope>NUCLEOTIDE SEQUENCE</scope>
    <source>
        <strain evidence="2">11300</strain>
    </source>
</reference>
<name>A0A9D1I592_9FIRM</name>
<evidence type="ECO:0000313" key="2">
    <source>
        <dbReference type="EMBL" id="HIU28172.1"/>
    </source>
</evidence>
<sequence length="390" mass="42712">MKKLIVLFAIMLLILSFAGCGNSDGPSGEPAGQSSGTAKGQFESEDIKLINGLYDDEGLELISSIQGNITNIDNGGTFPVIVAGNKVYSEDYGTLKEALTLPDTPDDLIYFDSIEIGENILYFKDGKISLFPYNDYGISFTDMEFDLQTDFIPEISMSSYYMIAHKEGNSYILDYYEDHDGTGSFALQSQNPISSFNTSDVRSLSVKDIIPVKSNSSGYCIYVLTSDNDVYMVENTSSRGAMTMTTARPLISNVNKIFASSGLSTYLTVPIYSKSGDSTVLYSAASGEDLTDASDNFEITFALPDGHTPDEVSDIIPVSERLVFVFENGDVYSIDEIEKSGTVSYLMTKLEDVSELNSNGSIWDMAGSSVMDDNLYLLMNDGSLYYRELD</sequence>
<keyword evidence="1" id="KW-0732">Signal</keyword>
<dbReference type="AlphaFoldDB" id="A0A9D1I592"/>
<organism evidence="2 3">
    <name type="scientific">Candidatus Fimisoma avicola</name>
    <dbReference type="NCBI Taxonomy" id="2840826"/>
    <lineage>
        <taxon>Bacteria</taxon>
        <taxon>Bacillati</taxon>
        <taxon>Bacillota</taxon>
        <taxon>Clostridia</taxon>
        <taxon>Eubacteriales</taxon>
        <taxon>Candidatus Fimisoma</taxon>
    </lineage>
</organism>
<dbReference type="EMBL" id="DVMO01000107">
    <property type="protein sequence ID" value="HIU28172.1"/>
    <property type="molecule type" value="Genomic_DNA"/>
</dbReference>
<accession>A0A9D1I592</accession>
<feature type="chain" id="PRO_5039439074" description="Cyclic nucleotide-binding domain-containing protein" evidence="1">
    <location>
        <begin position="19"/>
        <end position="390"/>
    </location>
</feature>
<reference evidence="2" key="2">
    <citation type="journal article" date="2021" name="PeerJ">
        <title>Extensive microbial diversity within the chicken gut microbiome revealed by metagenomics and culture.</title>
        <authorList>
            <person name="Gilroy R."/>
            <person name="Ravi A."/>
            <person name="Getino M."/>
            <person name="Pursley I."/>
            <person name="Horton D.L."/>
            <person name="Alikhan N.F."/>
            <person name="Baker D."/>
            <person name="Gharbi K."/>
            <person name="Hall N."/>
            <person name="Watson M."/>
            <person name="Adriaenssens E.M."/>
            <person name="Foster-Nyarko E."/>
            <person name="Jarju S."/>
            <person name="Secka A."/>
            <person name="Antonio M."/>
            <person name="Oren A."/>
            <person name="Chaudhuri R.R."/>
            <person name="La Ragione R."/>
            <person name="Hildebrand F."/>
            <person name="Pallen M.J."/>
        </authorList>
    </citation>
    <scope>NUCLEOTIDE SEQUENCE</scope>
    <source>
        <strain evidence="2">11300</strain>
    </source>
</reference>
<protein>
    <recommendedName>
        <fullName evidence="4">Cyclic nucleotide-binding domain-containing protein</fullName>
    </recommendedName>
</protein>
<dbReference type="Proteomes" id="UP000824091">
    <property type="component" value="Unassembled WGS sequence"/>
</dbReference>
<feature type="signal peptide" evidence="1">
    <location>
        <begin position="1"/>
        <end position="18"/>
    </location>
</feature>
<evidence type="ECO:0008006" key="4">
    <source>
        <dbReference type="Google" id="ProtNLM"/>
    </source>
</evidence>